<protein>
    <submittedName>
        <fullName evidence="2">Uncharacterized protein</fullName>
    </submittedName>
</protein>
<reference evidence="3" key="1">
    <citation type="submission" date="2015-10" db="EMBL/GenBank/DDBJ databases">
        <title>Niche specialization of a soil ammonia-oxidizing archaeon, Candidatus Nitrosocosmicus oleophilus.</title>
        <authorList>
            <person name="Jung M.-Y."/>
            <person name="Rhee S.-K."/>
        </authorList>
    </citation>
    <scope>NUCLEOTIDE SEQUENCE [LARGE SCALE GENOMIC DNA]</scope>
    <source>
        <strain evidence="3">MY3</strain>
    </source>
</reference>
<dbReference type="AlphaFoldDB" id="A0A654LZP2"/>
<evidence type="ECO:0000313" key="3">
    <source>
        <dbReference type="Proteomes" id="UP000058925"/>
    </source>
</evidence>
<dbReference type="EMBL" id="CP012850">
    <property type="protein sequence ID" value="ALI35793.1"/>
    <property type="molecule type" value="Genomic_DNA"/>
</dbReference>
<dbReference type="RefSeq" id="WP_196818191.1">
    <property type="nucleotide sequence ID" value="NZ_CP012850.1"/>
</dbReference>
<evidence type="ECO:0000313" key="2">
    <source>
        <dbReference type="EMBL" id="ALI35793.1"/>
    </source>
</evidence>
<name>A0A654LZP2_9ARCH</name>
<dbReference type="OrthoDB" id="373584at2157"/>
<gene>
    <name evidence="2" type="ORF">NMY3_01590</name>
</gene>
<evidence type="ECO:0000256" key="1">
    <source>
        <dbReference type="SAM" id="MobiDB-lite"/>
    </source>
</evidence>
<dbReference type="KEGG" id="taa:NMY3_01590"/>
<feature type="region of interest" description="Disordered" evidence="1">
    <location>
        <begin position="115"/>
        <end position="143"/>
    </location>
</feature>
<sequence>MSCIEELEKKYMEFESLMKTCLPKVDTQLIVDMLHRLAGDRNPMYTLEIFLNKKPVLEEIRNKIATDLQVEPAFFDGGTHVVIAHRIDLKMLEYFSSDENVYRIRGTYTGHGQGASIGPVFERDDPEETWDDYDKAHSQKDKT</sequence>
<dbReference type="GeneID" id="60421626"/>
<dbReference type="Proteomes" id="UP000058925">
    <property type="component" value="Chromosome"/>
</dbReference>
<organism evidence="2 3">
    <name type="scientific">Candidatus Nitrosocosmicus oleophilus</name>
    <dbReference type="NCBI Taxonomy" id="1353260"/>
    <lineage>
        <taxon>Archaea</taxon>
        <taxon>Nitrososphaerota</taxon>
        <taxon>Nitrososphaeria</taxon>
        <taxon>Nitrososphaerales</taxon>
        <taxon>Nitrososphaeraceae</taxon>
        <taxon>Candidatus Nitrosocosmicus</taxon>
    </lineage>
</organism>
<keyword evidence="3" id="KW-1185">Reference proteome</keyword>
<accession>A0A654LZP2</accession>
<feature type="compositionally biased region" description="Basic and acidic residues" evidence="1">
    <location>
        <begin position="132"/>
        <end position="143"/>
    </location>
</feature>
<proteinExistence type="predicted"/>